<dbReference type="Gene3D" id="3.40.50.2300">
    <property type="match status" value="1"/>
</dbReference>
<accession>A0A183TIH2</accession>
<evidence type="ECO:0000256" key="2">
    <source>
        <dbReference type="ARBA" id="ARBA00022692"/>
    </source>
</evidence>
<dbReference type="Pfam" id="PF01094">
    <property type="entry name" value="ANF_receptor"/>
    <property type="match status" value="1"/>
</dbReference>
<keyword evidence="4" id="KW-0472">Membrane</keyword>
<keyword evidence="3" id="KW-1133">Transmembrane helix</keyword>
<evidence type="ECO:0000313" key="8">
    <source>
        <dbReference type="WBParaSite" id="SSLN_0001688201-mRNA-1"/>
    </source>
</evidence>
<dbReference type="WBParaSite" id="SSLN_0001688201-mRNA-1">
    <property type="protein sequence ID" value="SSLN_0001688201-mRNA-1"/>
    <property type="gene ID" value="SSLN_0001688201"/>
</dbReference>
<sequence>MVFLWATAASRLPFMMRDNRSLWALEWTYLEILSSNALTASKQFCRMLAAKNGRLFALVVSNPPHALNSPPLSVSFIAALYGIPVIGVSSRHAIFSDKYAHSSFLRTVPPYSQEAEVWLELIVHFNWHEIVLIHSNGQEAKALLSQLERQEQTKAFKVCGKFFF</sequence>
<dbReference type="InterPro" id="IPR028082">
    <property type="entry name" value="Peripla_BP_I"/>
</dbReference>
<reference evidence="6 7" key="2">
    <citation type="submission" date="2018-11" db="EMBL/GenBank/DDBJ databases">
        <authorList>
            <consortium name="Pathogen Informatics"/>
        </authorList>
    </citation>
    <scope>NUCLEOTIDE SEQUENCE [LARGE SCALE GENOMIC DNA]</scope>
    <source>
        <strain evidence="6 7">NST_G2</strain>
    </source>
</reference>
<gene>
    <name evidence="6" type="ORF">SSLN_LOCUS16270</name>
</gene>
<keyword evidence="7" id="KW-1185">Reference proteome</keyword>
<organism evidence="8">
    <name type="scientific">Schistocephalus solidus</name>
    <name type="common">Tapeworm</name>
    <dbReference type="NCBI Taxonomy" id="70667"/>
    <lineage>
        <taxon>Eukaryota</taxon>
        <taxon>Metazoa</taxon>
        <taxon>Spiralia</taxon>
        <taxon>Lophotrochozoa</taxon>
        <taxon>Platyhelminthes</taxon>
        <taxon>Cestoda</taxon>
        <taxon>Eucestoda</taxon>
        <taxon>Diphyllobothriidea</taxon>
        <taxon>Diphyllobothriidae</taxon>
        <taxon>Schistocephalus</taxon>
    </lineage>
</organism>
<dbReference type="STRING" id="70667.A0A183TIH2"/>
<feature type="domain" description="Receptor ligand binding region" evidence="5">
    <location>
        <begin position="73"/>
        <end position="158"/>
    </location>
</feature>
<dbReference type="Proteomes" id="UP000275846">
    <property type="component" value="Unassembled WGS sequence"/>
</dbReference>
<evidence type="ECO:0000313" key="7">
    <source>
        <dbReference type="Proteomes" id="UP000275846"/>
    </source>
</evidence>
<evidence type="ECO:0000256" key="4">
    <source>
        <dbReference type="ARBA" id="ARBA00023136"/>
    </source>
</evidence>
<dbReference type="GO" id="GO:0016020">
    <property type="term" value="C:membrane"/>
    <property type="evidence" value="ECO:0007669"/>
    <property type="project" value="UniProtKB-SubCell"/>
</dbReference>
<dbReference type="AlphaFoldDB" id="A0A183TIH2"/>
<dbReference type="InterPro" id="IPR001828">
    <property type="entry name" value="ANF_lig-bd_rcpt"/>
</dbReference>
<evidence type="ECO:0000256" key="3">
    <source>
        <dbReference type="ARBA" id="ARBA00022989"/>
    </source>
</evidence>
<dbReference type="SUPFAM" id="SSF53822">
    <property type="entry name" value="Periplasmic binding protein-like I"/>
    <property type="match status" value="1"/>
</dbReference>
<name>A0A183TIH2_SCHSO</name>
<evidence type="ECO:0000256" key="1">
    <source>
        <dbReference type="ARBA" id="ARBA00004370"/>
    </source>
</evidence>
<comment type="subcellular location">
    <subcellularLocation>
        <location evidence="1">Membrane</location>
    </subcellularLocation>
</comment>
<proteinExistence type="predicted"/>
<evidence type="ECO:0000313" key="6">
    <source>
        <dbReference type="EMBL" id="VDM02656.1"/>
    </source>
</evidence>
<reference evidence="8" key="1">
    <citation type="submission" date="2016-06" db="UniProtKB">
        <authorList>
            <consortium name="WormBaseParasite"/>
        </authorList>
    </citation>
    <scope>IDENTIFICATION</scope>
</reference>
<protein>
    <submittedName>
        <fullName evidence="8">ANF_receptor domain-containing protein</fullName>
    </submittedName>
</protein>
<dbReference type="OrthoDB" id="5984008at2759"/>
<evidence type="ECO:0000259" key="5">
    <source>
        <dbReference type="Pfam" id="PF01094"/>
    </source>
</evidence>
<dbReference type="EMBL" id="UYSU01040886">
    <property type="protein sequence ID" value="VDM02656.1"/>
    <property type="molecule type" value="Genomic_DNA"/>
</dbReference>
<keyword evidence="2" id="KW-0812">Transmembrane</keyword>